<dbReference type="SUPFAM" id="SSF55008">
    <property type="entry name" value="HMA, heavy metal-associated domain"/>
    <property type="match status" value="1"/>
</dbReference>
<dbReference type="RefSeq" id="WP_133109996.1">
    <property type="nucleotide sequence ID" value="NZ_SMNA01000016.1"/>
</dbReference>
<dbReference type="CDD" id="cd00371">
    <property type="entry name" value="HMA"/>
    <property type="match status" value="1"/>
</dbReference>
<dbReference type="InterPro" id="IPR006121">
    <property type="entry name" value="HMA_dom"/>
</dbReference>
<gene>
    <name evidence="2" type="ORF">EXU48_22795</name>
</gene>
<sequence>MSTAVFEVTGLHCSSCAGKVSSAVNTVDGVTGVELDLATGRLSVTSGAPIDDSAIVAVVTEAGYQVAPA</sequence>
<accession>A0ABY2E207</accession>
<evidence type="ECO:0000313" key="2">
    <source>
        <dbReference type="EMBL" id="TDE88556.1"/>
    </source>
</evidence>
<evidence type="ECO:0000313" key="3">
    <source>
        <dbReference type="Proteomes" id="UP000504882"/>
    </source>
</evidence>
<protein>
    <submittedName>
        <fullName evidence="2">Heavy-metal-associated domain-containing protein</fullName>
    </submittedName>
</protein>
<proteinExistence type="predicted"/>
<dbReference type="EMBL" id="SMNA01000016">
    <property type="protein sequence ID" value="TDE88556.1"/>
    <property type="molecule type" value="Genomic_DNA"/>
</dbReference>
<comment type="caution">
    <text evidence="2">The sequence shown here is derived from an EMBL/GenBank/DDBJ whole genome shotgun (WGS) entry which is preliminary data.</text>
</comment>
<dbReference type="Proteomes" id="UP000504882">
    <property type="component" value="Unassembled WGS sequence"/>
</dbReference>
<evidence type="ECO:0000259" key="1">
    <source>
        <dbReference type="PROSITE" id="PS50846"/>
    </source>
</evidence>
<feature type="domain" description="HMA" evidence="1">
    <location>
        <begin position="2"/>
        <end position="67"/>
    </location>
</feature>
<reference evidence="2 3" key="1">
    <citation type="submission" date="2019-03" db="EMBL/GenBank/DDBJ databases">
        <title>Genomic features of bacteria from cold environments.</title>
        <authorList>
            <person name="Shen L."/>
        </authorList>
    </citation>
    <scope>NUCLEOTIDE SEQUENCE [LARGE SCALE GENOMIC DNA]</scope>
    <source>
        <strain evidence="3">T3246-1</strain>
    </source>
</reference>
<name>A0ABY2E207_9MICO</name>
<dbReference type="InterPro" id="IPR036163">
    <property type="entry name" value="HMA_dom_sf"/>
</dbReference>
<dbReference type="Pfam" id="PF00403">
    <property type="entry name" value="HMA"/>
    <property type="match status" value="1"/>
</dbReference>
<dbReference type="PROSITE" id="PS50846">
    <property type="entry name" value="HMA_2"/>
    <property type="match status" value="1"/>
</dbReference>
<dbReference type="Gene3D" id="3.30.70.100">
    <property type="match status" value="1"/>
</dbReference>
<keyword evidence="3" id="KW-1185">Reference proteome</keyword>
<organism evidence="2 3">
    <name type="scientific">Occultella glacieicola</name>
    <dbReference type="NCBI Taxonomy" id="2518684"/>
    <lineage>
        <taxon>Bacteria</taxon>
        <taxon>Bacillati</taxon>
        <taxon>Actinomycetota</taxon>
        <taxon>Actinomycetes</taxon>
        <taxon>Micrococcales</taxon>
        <taxon>Ruaniaceae</taxon>
        <taxon>Occultella</taxon>
    </lineage>
</organism>